<evidence type="ECO:0000256" key="1">
    <source>
        <dbReference type="ARBA" id="ARBA00022679"/>
    </source>
</evidence>
<dbReference type="PROSITE" id="PS51459">
    <property type="entry name" value="FIDO"/>
    <property type="match status" value="1"/>
</dbReference>
<dbReference type="PANTHER" id="PTHR39560">
    <property type="entry name" value="PROTEIN ADENYLYLTRANSFERASE FIC-RELATED"/>
    <property type="match status" value="1"/>
</dbReference>
<dbReference type="Gene3D" id="1.10.3290.10">
    <property type="entry name" value="Fido-like domain"/>
    <property type="match status" value="1"/>
</dbReference>
<keyword evidence="3" id="KW-0547">Nucleotide-binding</keyword>
<proteinExistence type="predicted"/>
<dbReference type="Proteomes" id="UP000095395">
    <property type="component" value="Unassembled WGS sequence"/>
</dbReference>
<dbReference type="SUPFAM" id="SSF140931">
    <property type="entry name" value="Fic-like"/>
    <property type="match status" value="1"/>
</dbReference>
<gene>
    <name evidence="12" type="ORF">DW707_11260</name>
    <name evidence="11" type="ORF">DW813_13675</name>
    <name evidence="10" type="ORF">DWY29_14210</name>
    <name evidence="9" type="ORF">ERS852392_03202</name>
</gene>
<evidence type="ECO:0000256" key="5">
    <source>
        <dbReference type="ARBA" id="ARBA00034531"/>
    </source>
</evidence>
<dbReference type="EMBL" id="CYYR01000031">
    <property type="protein sequence ID" value="CUO44902.1"/>
    <property type="molecule type" value="Genomic_DNA"/>
</dbReference>
<dbReference type="EMBL" id="QRUN01000028">
    <property type="protein sequence ID" value="RGR65564.1"/>
    <property type="molecule type" value="Genomic_DNA"/>
</dbReference>
<keyword evidence="1" id="KW-0808">Transferase</keyword>
<evidence type="ECO:0000313" key="10">
    <source>
        <dbReference type="EMBL" id="RGR65564.1"/>
    </source>
</evidence>
<evidence type="ECO:0000256" key="7">
    <source>
        <dbReference type="ARBA" id="ARBA00048696"/>
    </source>
</evidence>
<dbReference type="Proteomes" id="UP000285820">
    <property type="component" value="Unassembled WGS sequence"/>
</dbReference>
<evidence type="ECO:0000256" key="4">
    <source>
        <dbReference type="ARBA" id="ARBA00022840"/>
    </source>
</evidence>
<evidence type="ECO:0000256" key="2">
    <source>
        <dbReference type="ARBA" id="ARBA00022695"/>
    </source>
</evidence>
<dbReference type="PANTHER" id="PTHR39560:SF1">
    <property type="entry name" value="PROTEIN ADENYLYLTRANSFERASE FIC-RELATED"/>
    <property type="match status" value="1"/>
</dbReference>
<keyword evidence="4" id="KW-0067">ATP-binding</keyword>
<dbReference type="CDD" id="cd11586">
    <property type="entry name" value="VbhA_like"/>
    <property type="match status" value="1"/>
</dbReference>
<reference evidence="14 15" key="2">
    <citation type="submission" date="2018-08" db="EMBL/GenBank/DDBJ databases">
        <title>A genome reference for cultivated species of the human gut microbiota.</title>
        <authorList>
            <person name="Zou Y."/>
            <person name="Xue W."/>
            <person name="Luo G."/>
        </authorList>
    </citation>
    <scope>NUCLEOTIDE SEQUENCE [LARGE SCALE GENOMIC DNA]</scope>
    <source>
        <strain evidence="10 15">AF24-4</strain>
        <strain evidence="12 16">AM27-11</strain>
        <strain evidence="11 14">AM32-8LB</strain>
    </source>
</reference>
<dbReference type="RefSeq" id="WP_055303188.1">
    <property type="nucleotide sequence ID" value="NZ_CAKZTK010000048.1"/>
</dbReference>
<accession>A0A174F3H8</accession>
<comment type="catalytic activity">
    <reaction evidence="6">
        <text>L-threonyl-[protein] + ATP = 3-O-(5'-adenylyl)-L-threonyl-[protein] + diphosphate</text>
        <dbReference type="Rhea" id="RHEA:54292"/>
        <dbReference type="Rhea" id="RHEA-COMP:11060"/>
        <dbReference type="Rhea" id="RHEA-COMP:13847"/>
        <dbReference type="ChEBI" id="CHEBI:30013"/>
        <dbReference type="ChEBI" id="CHEBI:30616"/>
        <dbReference type="ChEBI" id="CHEBI:33019"/>
        <dbReference type="ChEBI" id="CHEBI:138113"/>
        <dbReference type="EC" id="2.7.7.108"/>
    </reaction>
</comment>
<evidence type="ECO:0000313" key="12">
    <source>
        <dbReference type="EMBL" id="RHE96677.1"/>
    </source>
</evidence>
<dbReference type="GO" id="GO:0005524">
    <property type="term" value="F:ATP binding"/>
    <property type="evidence" value="ECO:0007669"/>
    <property type="project" value="UniProtKB-KW"/>
</dbReference>
<dbReference type="InterPro" id="IPR003812">
    <property type="entry name" value="Fido"/>
</dbReference>
<comment type="catalytic activity">
    <reaction evidence="7">
        <text>L-tyrosyl-[protein] + ATP = O-(5'-adenylyl)-L-tyrosyl-[protein] + diphosphate</text>
        <dbReference type="Rhea" id="RHEA:54288"/>
        <dbReference type="Rhea" id="RHEA-COMP:10136"/>
        <dbReference type="Rhea" id="RHEA-COMP:13846"/>
        <dbReference type="ChEBI" id="CHEBI:30616"/>
        <dbReference type="ChEBI" id="CHEBI:33019"/>
        <dbReference type="ChEBI" id="CHEBI:46858"/>
        <dbReference type="ChEBI" id="CHEBI:83624"/>
        <dbReference type="EC" id="2.7.7.108"/>
    </reaction>
</comment>
<protein>
    <recommendedName>
        <fullName evidence="5">protein adenylyltransferase</fullName>
        <ecNumber evidence="5">2.7.7.108</ecNumber>
    </recommendedName>
</protein>
<dbReference type="EMBL" id="QSKW01000017">
    <property type="protein sequence ID" value="RHE96677.1"/>
    <property type="molecule type" value="Genomic_DNA"/>
</dbReference>
<dbReference type="GeneID" id="75161922"/>
<dbReference type="AlphaFoldDB" id="A0A174F3H8"/>
<dbReference type="InterPro" id="IPR033788">
    <property type="entry name" value="VbhA-like"/>
</dbReference>
<evidence type="ECO:0000313" key="11">
    <source>
        <dbReference type="EMBL" id="RHD00421.1"/>
    </source>
</evidence>
<feature type="domain" description="Fido" evidence="8">
    <location>
        <begin position="99"/>
        <end position="251"/>
    </location>
</feature>
<reference evidence="9 13" key="1">
    <citation type="submission" date="2015-09" db="EMBL/GenBank/DDBJ databases">
        <authorList>
            <consortium name="Pathogen Informatics"/>
        </authorList>
    </citation>
    <scope>NUCLEOTIDE SEQUENCE [LARGE SCALE GENOMIC DNA]</scope>
    <source>
        <strain evidence="9 13">2789STDY5608835</strain>
    </source>
</reference>
<dbReference type="Proteomes" id="UP000266391">
    <property type="component" value="Unassembled WGS sequence"/>
</dbReference>
<dbReference type="InterPro" id="IPR036597">
    <property type="entry name" value="Fido-like_dom_sf"/>
</dbReference>
<evidence type="ECO:0000313" key="14">
    <source>
        <dbReference type="Proteomes" id="UP000266391"/>
    </source>
</evidence>
<evidence type="ECO:0000313" key="15">
    <source>
        <dbReference type="Proteomes" id="UP000285820"/>
    </source>
</evidence>
<evidence type="ECO:0000259" key="8">
    <source>
        <dbReference type="PROSITE" id="PS51459"/>
    </source>
</evidence>
<dbReference type="Pfam" id="PF02661">
    <property type="entry name" value="Fic"/>
    <property type="match status" value="1"/>
</dbReference>
<dbReference type="GO" id="GO:0051302">
    <property type="term" value="P:regulation of cell division"/>
    <property type="evidence" value="ECO:0007669"/>
    <property type="project" value="TreeGrafter"/>
</dbReference>
<evidence type="ECO:0000256" key="3">
    <source>
        <dbReference type="ARBA" id="ARBA00022741"/>
    </source>
</evidence>
<keyword evidence="2" id="KW-0548">Nucleotidyltransferase</keyword>
<evidence type="ECO:0000313" key="9">
    <source>
        <dbReference type="EMBL" id="CUO44902.1"/>
    </source>
</evidence>
<organism evidence="9 13">
    <name type="scientific">Roseburia inulinivorans</name>
    <dbReference type="NCBI Taxonomy" id="360807"/>
    <lineage>
        <taxon>Bacteria</taxon>
        <taxon>Bacillati</taxon>
        <taxon>Bacillota</taxon>
        <taxon>Clostridia</taxon>
        <taxon>Lachnospirales</taxon>
        <taxon>Lachnospiraceae</taxon>
        <taxon>Roseburia</taxon>
    </lineage>
</organism>
<evidence type="ECO:0000313" key="13">
    <source>
        <dbReference type="Proteomes" id="UP000095395"/>
    </source>
</evidence>
<sequence length="380" mass="44508">MQTDPFKEYLKQQEPDKKYKGYAWQTAIGLQAVDGLKPSEYLVDAAIQNIEGKITLDEVKNLLDSYYEEKPQKNHDRTEEADKVSIRIAKILSEHAFSFTPNEYISIHRKLFTGIYDHAGKIRDYNITKKEWVLNGATVIYGSASELRKTLEYDFMKEKHYSYKGLSMDEIIHHLAVFVANLWQIHIFGEGNTRTTAVFFIKYLRTLGFDATNDIFAENAWYFRNALVRANYNDLKHEIHETTEYLELFLRNLLLDEKNLLQNRLMHVDYKEMLVREPKIEYKTSEANIENRKVNIQLEKVNIGMFGEKISGISKKTIQHMEQLCDSFDKNEIFGRSRVEEVTGLKNTRASLFLKELLERNIIQKVTGHGKGKYTFFIKE</sequence>
<name>A0A174F3H8_9FIRM</name>
<dbReference type="EMBL" id="QSIQ01000026">
    <property type="protein sequence ID" value="RHD00421.1"/>
    <property type="molecule type" value="Genomic_DNA"/>
</dbReference>
<dbReference type="GO" id="GO:0070733">
    <property type="term" value="F:AMPylase activity"/>
    <property type="evidence" value="ECO:0007669"/>
    <property type="project" value="UniProtKB-EC"/>
</dbReference>
<dbReference type="EC" id="2.7.7.108" evidence="5"/>
<evidence type="ECO:0000313" key="16">
    <source>
        <dbReference type="Proteomes" id="UP000286271"/>
    </source>
</evidence>
<dbReference type="Proteomes" id="UP000286271">
    <property type="component" value="Unassembled WGS sequence"/>
</dbReference>
<evidence type="ECO:0000256" key="6">
    <source>
        <dbReference type="ARBA" id="ARBA00047939"/>
    </source>
</evidence>